<evidence type="ECO:0000259" key="8">
    <source>
        <dbReference type="Pfam" id="PF11412"/>
    </source>
</evidence>
<keyword evidence="5 6" id="KW-0472">Membrane</keyword>
<feature type="transmembrane region" description="Helical" evidence="6">
    <location>
        <begin position="407"/>
        <end position="435"/>
    </location>
</feature>
<dbReference type="PANTHER" id="PTHR32234">
    <property type="entry name" value="THIOL:DISULFIDE INTERCHANGE PROTEIN DSBD"/>
    <property type="match status" value="1"/>
</dbReference>
<dbReference type="GO" id="GO:0015035">
    <property type="term" value="F:protein-disulfide reductase activity"/>
    <property type="evidence" value="ECO:0007669"/>
    <property type="project" value="TreeGrafter"/>
</dbReference>
<evidence type="ECO:0000256" key="3">
    <source>
        <dbReference type="ARBA" id="ARBA00022748"/>
    </source>
</evidence>
<dbReference type="Pfam" id="PF13899">
    <property type="entry name" value="Thioredoxin_7"/>
    <property type="match status" value="1"/>
</dbReference>
<evidence type="ECO:0000313" key="9">
    <source>
        <dbReference type="EMBL" id="EXJ14808.1"/>
    </source>
</evidence>
<keyword evidence="2 6" id="KW-0812">Transmembrane</keyword>
<evidence type="ECO:0000256" key="5">
    <source>
        <dbReference type="ARBA" id="ARBA00023136"/>
    </source>
</evidence>
<evidence type="ECO:0000256" key="2">
    <source>
        <dbReference type="ARBA" id="ARBA00022692"/>
    </source>
</evidence>
<dbReference type="Proteomes" id="UP000019460">
    <property type="component" value="Unassembled WGS sequence"/>
</dbReference>
<evidence type="ECO:0000256" key="1">
    <source>
        <dbReference type="ARBA" id="ARBA00004141"/>
    </source>
</evidence>
<gene>
    <name evidence="9" type="ORF">D779_2177</name>
</gene>
<dbReference type="eggNOG" id="COG4233">
    <property type="taxonomic scope" value="Bacteria"/>
</dbReference>
<accession>W9V5L9</accession>
<organism evidence="9 10">
    <name type="scientific">Imhoffiella purpurea</name>
    <dbReference type="NCBI Taxonomy" id="1249627"/>
    <lineage>
        <taxon>Bacteria</taxon>
        <taxon>Pseudomonadati</taxon>
        <taxon>Pseudomonadota</taxon>
        <taxon>Gammaproteobacteria</taxon>
        <taxon>Chromatiales</taxon>
        <taxon>Chromatiaceae</taxon>
        <taxon>Imhoffiella</taxon>
    </lineage>
</organism>
<evidence type="ECO:0000256" key="4">
    <source>
        <dbReference type="ARBA" id="ARBA00022989"/>
    </source>
</evidence>
<feature type="transmembrane region" description="Helical" evidence="6">
    <location>
        <begin position="481"/>
        <end position="501"/>
    </location>
</feature>
<dbReference type="Pfam" id="PF02683">
    <property type="entry name" value="DsbD_TM"/>
    <property type="match status" value="1"/>
</dbReference>
<dbReference type="Pfam" id="PF11412">
    <property type="entry name" value="DsbD_N"/>
    <property type="match status" value="1"/>
</dbReference>
<dbReference type="STRING" id="1249627.D779_2177"/>
<dbReference type="Gene3D" id="3.40.30.10">
    <property type="entry name" value="Glutaredoxin"/>
    <property type="match status" value="1"/>
</dbReference>
<dbReference type="GO" id="GO:0017004">
    <property type="term" value="P:cytochrome complex assembly"/>
    <property type="evidence" value="ECO:0007669"/>
    <property type="project" value="UniProtKB-KW"/>
</dbReference>
<feature type="domain" description="Cytochrome C biogenesis protein transmembrane" evidence="7">
    <location>
        <begin position="288"/>
        <end position="498"/>
    </location>
</feature>
<dbReference type="AlphaFoldDB" id="W9V5L9"/>
<feature type="transmembrane region" description="Helical" evidence="6">
    <location>
        <begin position="372"/>
        <end position="395"/>
    </location>
</feature>
<sequence length="698" mass="72729">MWALLLLPLLAAASEVTTEHVTARLVAERDRIAPGTSVDLALVLDIQPGWHTYWRNPGDSGESPRIDWTLPDGVTASEIRWPHPELIRVGPLANYGYSGRALHLVSLAVPPDWPAGTPVPIRAEAHWLVCEEHCIPESGILDLTLETAGTPGPMDPEVADLFDVARSSLPEGEVLGARVVEGDGGLGLSVPLAENPQLPVRGAVSVWFFAGSWGLIEHAADQPWRIGGNRLEMDLTPGAMAATADPEGVLVVAGPDGGSRAFSLVAERGSPPVSTGSTGGEGLSLPVALVFALLGGLILNLMPCVFPVLAIKALSLTSGQDEGAGRRALHGLAYTGGVLLFFGLLGALLLALRAGGAAVGWGFQLQSPSFVALMADLFLVIGLSLAGVVTLGARLMALGGGRTGSGLAGAFGTGALAALVAAPCTAPFMGAALGYALTLDWSEAMTVILVLGLGLALPFLVLTLVPALARRLPRPGPWMEILKQGLAFPMFAAAAWLLWVLSVQTGPQGLALGLTAMLLLAFGLWVRERTLLGSSRLRRGGAATALVGLVAALWLGVSTEGLETSAVRSGADADEGRMSLIAEPYSAGRLAEIRAEGRPVLVNMTAAWCITCLVNERVALVTAATAELFDAHGVVYLKGDWTNRDPSITRYLAGFGRTGVPLYVYYAPGREPRVLPQILTPGIVRDVVAGSAEPIPSH</sequence>
<dbReference type="PANTHER" id="PTHR32234:SF3">
    <property type="entry name" value="SUPPRESSION OF COPPER SENSITIVITY PROTEIN"/>
    <property type="match status" value="1"/>
</dbReference>
<feature type="domain" description="Thiol:disulfide interchange protein DsbD N-terminal" evidence="8">
    <location>
        <begin position="24"/>
        <end position="141"/>
    </location>
</feature>
<comment type="caution">
    <text evidence="9">The sequence shown here is derived from an EMBL/GenBank/DDBJ whole genome shotgun (WGS) entry which is preliminary data.</text>
</comment>
<dbReference type="GO" id="GO:0045454">
    <property type="term" value="P:cell redox homeostasis"/>
    <property type="evidence" value="ECO:0007669"/>
    <property type="project" value="TreeGrafter"/>
</dbReference>
<keyword evidence="4 6" id="KW-1133">Transmembrane helix</keyword>
<dbReference type="EMBL" id="AONC01000036">
    <property type="protein sequence ID" value="EXJ14808.1"/>
    <property type="molecule type" value="Genomic_DNA"/>
</dbReference>
<feature type="transmembrane region" description="Helical" evidence="6">
    <location>
        <begin position="447"/>
        <end position="469"/>
    </location>
</feature>
<dbReference type="InterPro" id="IPR036249">
    <property type="entry name" value="Thioredoxin-like_sf"/>
</dbReference>
<protein>
    <submittedName>
        <fullName evidence="9">Cytochrome c-type biogenesis protein DsbD, protein-disulfide reductase</fullName>
    </submittedName>
</protein>
<dbReference type="InterPro" id="IPR035671">
    <property type="entry name" value="DsbD_gamma"/>
</dbReference>
<dbReference type="eggNOG" id="COG4232">
    <property type="taxonomic scope" value="Bacteria"/>
</dbReference>
<dbReference type="PATRIC" id="fig|1249627.3.peg.2495"/>
<keyword evidence="3" id="KW-0201">Cytochrome c-type biogenesis</keyword>
<evidence type="ECO:0000256" key="6">
    <source>
        <dbReference type="SAM" id="Phobius"/>
    </source>
</evidence>
<feature type="transmembrane region" description="Helical" evidence="6">
    <location>
        <begin position="287"/>
        <end position="311"/>
    </location>
</feature>
<name>W9V5L9_9GAMM</name>
<feature type="transmembrane region" description="Helical" evidence="6">
    <location>
        <begin position="507"/>
        <end position="525"/>
    </location>
</feature>
<dbReference type="InterPro" id="IPR003834">
    <property type="entry name" value="Cyt_c_assmbl_TM_dom"/>
</dbReference>
<proteinExistence type="predicted"/>
<feature type="transmembrane region" description="Helical" evidence="6">
    <location>
        <begin position="332"/>
        <end position="352"/>
    </location>
</feature>
<dbReference type="GO" id="GO:0016020">
    <property type="term" value="C:membrane"/>
    <property type="evidence" value="ECO:0007669"/>
    <property type="project" value="UniProtKB-SubCell"/>
</dbReference>
<feature type="transmembrane region" description="Helical" evidence="6">
    <location>
        <begin position="537"/>
        <end position="557"/>
    </location>
</feature>
<reference evidence="9 10" key="1">
    <citation type="submission" date="2012-11" db="EMBL/GenBank/DDBJ databases">
        <title>Genome assembly of Thiorhodococcus sp. AK35.</title>
        <authorList>
            <person name="Nupur N."/>
            <person name="Khatri I."/>
            <person name="Subramanian S."/>
            <person name="Pinnaka A."/>
        </authorList>
    </citation>
    <scope>NUCLEOTIDE SEQUENCE [LARGE SCALE GENOMIC DNA]</scope>
    <source>
        <strain evidence="9 10">AK35</strain>
    </source>
</reference>
<comment type="subcellular location">
    <subcellularLocation>
        <location evidence="1">Membrane</location>
        <topology evidence="1">Multi-pass membrane protein</topology>
    </subcellularLocation>
</comment>
<evidence type="ECO:0000313" key="10">
    <source>
        <dbReference type="Proteomes" id="UP000019460"/>
    </source>
</evidence>
<dbReference type="InterPro" id="IPR028250">
    <property type="entry name" value="DsbDN"/>
</dbReference>
<evidence type="ECO:0000259" key="7">
    <source>
        <dbReference type="Pfam" id="PF02683"/>
    </source>
</evidence>
<dbReference type="SUPFAM" id="SSF52833">
    <property type="entry name" value="Thioredoxin-like"/>
    <property type="match status" value="1"/>
</dbReference>
<dbReference type="CDD" id="cd02953">
    <property type="entry name" value="DsbDgamma"/>
    <property type="match status" value="1"/>
</dbReference>
<keyword evidence="10" id="KW-1185">Reference proteome</keyword>